<accession>A0AAN6X6N8</accession>
<evidence type="ECO:0000313" key="1">
    <source>
        <dbReference type="EMBL" id="KAK4195064.1"/>
    </source>
</evidence>
<dbReference type="AlphaFoldDB" id="A0AAN6X6N8"/>
<proteinExistence type="predicted"/>
<comment type="caution">
    <text evidence="1">The sequence shown here is derived from an EMBL/GenBank/DDBJ whole genome shotgun (WGS) entry which is preliminary data.</text>
</comment>
<dbReference type="EMBL" id="MU864027">
    <property type="protein sequence ID" value="KAK4195064.1"/>
    <property type="molecule type" value="Genomic_DNA"/>
</dbReference>
<reference evidence="1" key="2">
    <citation type="submission" date="2023-05" db="EMBL/GenBank/DDBJ databases">
        <authorList>
            <consortium name="Lawrence Berkeley National Laboratory"/>
            <person name="Steindorff A."/>
            <person name="Hensen N."/>
            <person name="Bonometti L."/>
            <person name="Westerberg I."/>
            <person name="Brannstrom I.O."/>
            <person name="Guillou S."/>
            <person name="Cros-Aarteil S."/>
            <person name="Calhoun S."/>
            <person name="Haridas S."/>
            <person name="Kuo A."/>
            <person name="Mondo S."/>
            <person name="Pangilinan J."/>
            <person name="Riley R."/>
            <person name="Labutti K."/>
            <person name="Andreopoulos B."/>
            <person name="Lipzen A."/>
            <person name="Chen C."/>
            <person name="Yanf M."/>
            <person name="Daum C."/>
            <person name="Ng V."/>
            <person name="Clum A."/>
            <person name="Ohm R."/>
            <person name="Martin F."/>
            <person name="Silar P."/>
            <person name="Natvig D."/>
            <person name="Lalanne C."/>
            <person name="Gautier V."/>
            <person name="Ament-Velasquez S.L."/>
            <person name="Kruys A."/>
            <person name="Hutchinson M.I."/>
            <person name="Powell A.J."/>
            <person name="Barry K."/>
            <person name="Miller A.N."/>
            <person name="Grigoriev I.V."/>
            <person name="Debuchy R."/>
            <person name="Gladieux P."/>
            <person name="Thoren M.H."/>
            <person name="Johannesson H."/>
        </authorList>
    </citation>
    <scope>NUCLEOTIDE SEQUENCE</scope>
    <source>
        <strain evidence="1">CBS 315.58</strain>
    </source>
</reference>
<dbReference type="Proteomes" id="UP001303160">
    <property type="component" value="Unassembled WGS sequence"/>
</dbReference>
<keyword evidence="2" id="KW-1185">Reference proteome</keyword>
<reference evidence="1" key="1">
    <citation type="journal article" date="2023" name="Mol. Phylogenet. Evol.">
        <title>Genome-scale phylogeny and comparative genomics of the fungal order Sordariales.</title>
        <authorList>
            <person name="Hensen N."/>
            <person name="Bonometti L."/>
            <person name="Westerberg I."/>
            <person name="Brannstrom I.O."/>
            <person name="Guillou S."/>
            <person name="Cros-Aarteil S."/>
            <person name="Calhoun S."/>
            <person name="Haridas S."/>
            <person name="Kuo A."/>
            <person name="Mondo S."/>
            <person name="Pangilinan J."/>
            <person name="Riley R."/>
            <person name="LaButti K."/>
            <person name="Andreopoulos B."/>
            <person name="Lipzen A."/>
            <person name="Chen C."/>
            <person name="Yan M."/>
            <person name="Daum C."/>
            <person name="Ng V."/>
            <person name="Clum A."/>
            <person name="Steindorff A."/>
            <person name="Ohm R.A."/>
            <person name="Martin F."/>
            <person name="Silar P."/>
            <person name="Natvig D.O."/>
            <person name="Lalanne C."/>
            <person name="Gautier V."/>
            <person name="Ament-Velasquez S.L."/>
            <person name="Kruys A."/>
            <person name="Hutchinson M.I."/>
            <person name="Powell A.J."/>
            <person name="Barry K."/>
            <person name="Miller A.N."/>
            <person name="Grigoriev I.V."/>
            <person name="Debuchy R."/>
            <person name="Gladieux P."/>
            <person name="Hiltunen Thoren M."/>
            <person name="Johannesson H."/>
        </authorList>
    </citation>
    <scope>NUCLEOTIDE SEQUENCE</scope>
    <source>
        <strain evidence="1">CBS 315.58</strain>
    </source>
</reference>
<evidence type="ECO:0000313" key="2">
    <source>
        <dbReference type="Proteomes" id="UP001303160"/>
    </source>
</evidence>
<protein>
    <submittedName>
        <fullName evidence="1">Uncharacterized protein</fullName>
    </submittedName>
</protein>
<sequence>MVADLLTLPRSGGSAVSAGIPNWRDAGGRGREAEREEGGAGWVRYGAVVYLFDGIQSGGVVWRRRRSGSRVNENDWKDDAREALATGTVTRHGIHGRNSGERRGNFLGLRSSAGKLTLTGQLSRAWRRGSVRQSLTVCWRVSGITFDMERQRGEWHQVTDDEWKPEGTRYVHIQMASNSWGIPRCLWCLCVWCLLSFGDRLSLAQSREASVGVV</sequence>
<name>A0AAN6X6N8_9PEZI</name>
<organism evidence="1 2">
    <name type="scientific">Triangularia verruculosa</name>
    <dbReference type="NCBI Taxonomy" id="2587418"/>
    <lineage>
        <taxon>Eukaryota</taxon>
        <taxon>Fungi</taxon>
        <taxon>Dikarya</taxon>
        <taxon>Ascomycota</taxon>
        <taxon>Pezizomycotina</taxon>
        <taxon>Sordariomycetes</taxon>
        <taxon>Sordariomycetidae</taxon>
        <taxon>Sordariales</taxon>
        <taxon>Podosporaceae</taxon>
        <taxon>Triangularia</taxon>
    </lineage>
</organism>
<gene>
    <name evidence="1" type="ORF">QBC40DRAFT_301537</name>
</gene>